<evidence type="ECO:0000313" key="1">
    <source>
        <dbReference type="EMBL" id="THH21196.1"/>
    </source>
</evidence>
<dbReference type="AlphaFoldDB" id="A0A4S4M7C2"/>
<reference evidence="1 2" key="1">
    <citation type="submission" date="2019-02" db="EMBL/GenBank/DDBJ databases">
        <title>Genome sequencing of the rare red list fungi Bondarzewia mesenterica.</title>
        <authorList>
            <person name="Buettner E."/>
            <person name="Kellner H."/>
        </authorList>
    </citation>
    <scope>NUCLEOTIDE SEQUENCE [LARGE SCALE GENOMIC DNA]</scope>
    <source>
        <strain evidence="1 2">DSM 108281</strain>
    </source>
</reference>
<comment type="caution">
    <text evidence="1">The sequence shown here is derived from an EMBL/GenBank/DDBJ whole genome shotgun (WGS) entry which is preliminary data.</text>
</comment>
<keyword evidence="2" id="KW-1185">Reference proteome</keyword>
<dbReference type="EMBL" id="SGPL01000006">
    <property type="protein sequence ID" value="THH21196.1"/>
    <property type="molecule type" value="Genomic_DNA"/>
</dbReference>
<organism evidence="1 2">
    <name type="scientific">Bondarzewia mesenterica</name>
    <dbReference type="NCBI Taxonomy" id="1095465"/>
    <lineage>
        <taxon>Eukaryota</taxon>
        <taxon>Fungi</taxon>
        <taxon>Dikarya</taxon>
        <taxon>Basidiomycota</taxon>
        <taxon>Agaricomycotina</taxon>
        <taxon>Agaricomycetes</taxon>
        <taxon>Russulales</taxon>
        <taxon>Bondarzewiaceae</taxon>
        <taxon>Bondarzewia</taxon>
    </lineage>
</organism>
<evidence type="ECO:0000313" key="2">
    <source>
        <dbReference type="Proteomes" id="UP000310158"/>
    </source>
</evidence>
<proteinExistence type="predicted"/>
<accession>A0A4S4M7C2</accession>
<name>A0A4S4M7C2_9AGAM</name>
<gene>
    <name evidence="1" type="ORF">EW146_g275</name>
</gene>
<sequence length="109" mass="11490">MLEVMIGGFTAKAIKESKPMITRSEKVEVAKESKIDPIDASKASITNVSEIEITTRDPNPVNVDCPPSILQIMVNLSAPTSSIIADPPAPTSSAPSTATLALLNISKPF</sequence>
<dbReference type="Proteomes" id="UP000310158">
    <property type="component" value="Unassembled WGS sequence"/>
</dbReference>
<protein>
    <submittedName>
        <fullName evidence="1">Uncharacterized protein</fullName>
    </submittedName>
</protein>